<keyword evidence="3" id="KW-1185">Reference proteome</keyword>
<feature type="domain" description="Mga helix-turn-helix" evidence="1">
    <location>
        <begin position="91"/>
        <end position="167"/>
    </location>
</feature>
<accession>A0A0R2JG61</accession>
<dbReference type="STRING" id="1620.IV67_GL000914"/>
<comment type="caution">
    <text evidence="2">The sequence shown here is derived from an EMBL/GenBank/DDBJ whole genome shotgun (WGS) entry which is preliminary data.</text>
</comment>
<dbReference type="EMBL" id="JQCD01000030">
    <property type="protein sequence ID" value="KRN76338.1"/>
    <property type="molecule type" value="Genomic_DNA"/>
</dbReference>
<evidence type="ECO:0000313" key="2">
    <source>
        <dbReference type="EMBL" id="KRN76338.1"/>
    </source>
</evidence>
<evidence type="ECO:0000259" key="1">
    <source>
        <dbReference type="Pfam" id="PF05043"/>
    </source>
</evidence>
<dbReference type="InterPro" id="IPR007737">
    <property type="entry name" value="Mga_HTH"/>
</dbReference>
<gene>
    <name evidence="2" type="ORF">IV67_GL000914</name>
</gene>
<dbReference type="RefSeq" id="WP_057788586.1">
    <property type="nucleotide sequence ID" value="NZ_JQCD01000030.1"/>
</dbReference>
<evidence type="ECO:0000313" key="3">
    <source>
        <dbReference type="Proteomes" id="UP000051673"/>
    </source>
</evidence>
<dbReference type="AlphaFoldDB" id="A0A0R2JG61"/>
<dbReference type="PATRIC" id="fig|1620.3.peg.930"/>
<protein>
    <recommendedName>
        <fullName evidence="1">Mga helix-turn-helix domain-containing protein</fullName>
    </recommendedName>
</protein>
<organism evidence="2 3">
    <name type="scientific">Weissella minor</name>
    <dbReference type="NCBI Taxonomy" id="1620"/>
    <lineage>
        <taxon>Bacteria</taxon>
        <taxon>Bacillati</taxon>
        <taxon>Bacillota</taxon>
        <taxon>Bacilli</taxon>
        <taxon>Lactobacillales</taxon>
        <taxon>Lactobacillaceae</taxon>
        <taxon>Weissella</taxon>
    </lineage>
</organism>
<dbReference type="OrthoDB" id="2145100at2"/>
<dbReference type="Proteomes" id="UP000051673">
    <property type="component" value="Unassembled WGS sequence"/>
</dbReference>
<sequence length="500" mass="58522">MDKLRWVLDRQEQDIVRLNDYLLSRLDDIVPITTVMHDLEWSRYRVLSTLDSLVNDLTFLQKGMNEDDKYQLFAKVIKIDHSVQINTLALEYEYRQRSIAWLMLLEMLTEQVDSYETFAERHNVSVAVVRAAKQKIQDAFANQDIEVSKNNRIVGNEVIVRSFFMQLMRYYHAQIETSLIQSTREEALLTESLIEELLKIYDLPQDVTSHSVISLQVLIWLVRVQNGHQLHEYDLPKLLKPQTEWPQAYQELAKKLVAIMKQVSDLPDHVLRTEADFAVLALFTSGLVTDFPQSMLTTEAQKHISSFKHILEQTYQQFFHQTIDPTIEEQLYQATLSSNLRTMYFMKDLVQSSVDIGVLESNFPIHARFVGKLMKNIAEQWTPDEQRKFMRVQFEDYFNSAIMYLPPKLIVPPVRVAIGFIYHPMMRQLICEQLAHSRNINFEFVEIGTEADLYISDIPLEGNVTVPGYIWNIYPDNHTLDQFMQDALQVAVKHFKNSEY</sequence>
<proteinExistence type="predicted"/>
<reference evidence="2 3" key="1">
    <citation type="journal article" date="2015" name="Genome Announc.">
        <title>Expanding the biotechnology potential of lactobacilli through comparative genomics of 213 strains and associated genera.</title>
        <authorList>
            <person name="Sun Z."/>
            <person name="Harris H.M."/>
            <person name="McCann A."/>
            <person name="Guo C."/>
            <person name="Argimon S."/>
            <person name="Zhang W."/>
            <person name="Yang X."/>
            <person name="Jeffery I.B."/>
            <person name="Cooney J.C."/>
            <person name="Kagawa T.F."/>
            <person name="Liu W."/>
            <person name="Song Y."/>
            <person name="Salvetti E."/>
            <person name="Wrobel A."/>
            <person name="Rasinkangas P."/>
            <person name="Parkhill J."/>
            <person name="Rea M.C."/>
            <person name="O'Sullivan O."/>
            <person name="Ritari J."/>
            <person name="Douillard F.P."/>
            <person name="Paul Ross R."/>
            <person name="Yang R."/>
            <person name="Briner A.E."/>
            <person name="Felis G.E."/>
            <person name="de Vos W.M."/>
            <person name="Barrangou R."/>
            <person name="Klaenhammer T.R."/>
            <person name="Caufield P.W."/>
            <person name="Cui Y."/>
            <person name="Zhang H."/>
            <person name="O'Toole P.W."/>
        </authorList>
    </citation>
    <scope>NUCLEOTIDE SEQUENCE [LARGE SCALE GENOMIC DNA]</scope>
    <source>
        <strain evidence="2 3">DSM 20014</strain>
    </source>
</reference>
<dbReference type="Pfam" id="PF05043">
    <property type="entry name" value="Mga"/>
    <property type="match status" value="1"/>
</dbReference>
<name>A0A0R2JG61_9LACO</name>